<dbReference type="STRING" id="489703.SAMN04488038_11373"/>
<reference evidence="8 9" key="1">
    <citation type="submission" date="2016-10" db="EMBL/GenBank/DDBJ databases">
        <authorList>
            <person name="de Groot N.N."/>
        </authorList>
    </citation>
    <scope>NUCLEOTIDE SEQUENCE [LARGE SCALE GENOMIC DNA]</scope>
    <source>
        <strain evidence="8 9">DSM 25927</strain>
    </source>
</reference>
<evidence type="ECO:0000256" key="1">
    <source>
        <dbReference type="ARBA" id="ARBA00005641"/>
    </source>
</evidence>
<dbReference type="Pfam" id="PF00150">
    <property type="entry name" value="Cellulase"/>
    <property type="match status" value="1"/>
</dbReference>
<dbReference type="GO" id="GO:0016042">
    <property type="term" value="P:lipid catabolic process"/>
    <property type="evidence" value="ECO:0007669"/>
    <property type="project" value="UniProtKB-ARBA"/>
</dbReference>
<dbReference type="GO" id="GO:1901136">
    <property type="term" value="P:carbohydrate derivative catabolic process"/>
    <property type="evidence" value="ECO:0007669"/>
    <property type="project" value="UniProtKB-ARBA"/>
</dbReference>
<accession>A0A1H9KF62</accession>
<keyword evidence="5" id="KW-0732">Signal</keyword>
<dbReference type="InterPro" id="IPR017853">
    <property type="entry name" value="GH"/>
</dbReference>
<dbReference type="PANTHER" id="PTHR31308">
    <property type="match status" value="1"/>
</dbReference>
<dbReference type="PROSITE" id="PS51257">
    <property type="entry name" value="PROKAR_LIPOPROTEIN"/>
    <property type="match status" value="1"/>
</dbReference>
<keyword evidence="9" id="KW-1185">Reference proteome</keyword>
<dbReference type="EMBL" id="FOFS01000013">
    <property type="protein sequence ID" value="SEQ97557.1"/>
    <property type="molecule type" value="Genomic_DNA"/>
</dbReference>
<protein>
    <submittedName>
        <fullName evidence="8">Endoglycosylceramidase</fullName>
    </submittedName>
</protein>
<name>A0A1H9KF62_9GAMM</name>
<feature type="chain" id="PRO_5011743730" evidence="5">
    <location>
        <begin position="21"/>
        <end position="501"/>
    </location>
</feature>
<dbReference type="Pfam" id="PF18564">
    <property type="entry name" value="Glyco_hydro_5_C"/>
    <property type="match status" value="1"/>
</dbReference>
<evidence type="ECO:0000256" key="5">
    <source>
        <dbReference type="SAM" id="SignalP"/>
    </source>
</evidence>
<evidence type="ECO:0000313" key="8">
    <source>
        <dbReference type="EMBL" id="SEQ97557.1"/>
    </source>
</evidence>
<feature type="domain" description="Glycoside hydrolase family 5" evidence="6">
    <location>
        <begin position="82"/>
        <end position="380"/>
    </location>
</feature>
<comment type="similarity">
    <text evidence="1 4">Belongs to the glycosyl hydrolase 5 (cellulase A) family.</text>
</comment>
<dbReference type="AlphaFoldDB" id="A0A1H9KF62"/>
<keyword evidence="3 4" id="KW-0326">Glycosidase</keyword>
<feature type="signal peptide" evidence="5">
    <location>
        <begin position="1"/>
        <end position="20"/>
    </location>
</feature>
<dbReference type="GO" id="GO:0000272">
    <property type="term" value="P:polysaccharide catabolic process"/>
    <property type="evidence" value="ECO:0007669"/>
    <property type="project" value="InterPro"/>
</dbReference>
<dbReference type="InterPro" id="IPR052066">
    <property type="entry name" value="Glycosphingolipid_Hydrolases"/>
</dbReference>
<dbReference type="SUPFAM" id="SSF51445">
    <property type="entry name" value="(Trans)glycosidases"/>
    <property type="match status" value="1"/>
</dbReference>
<sequence>MRIRMAGLLAILLLSACGSPEPPTSSVAPRDAEAAPQLRRDGRWLVDPQNRVVLVHGVNAVWKLPPYYPPDDAEGFTARDAQWLREQGFNGVRLGVLWAGVMPQEGVIDNAYLQASDRVVQLLAAQKIWTLYDFHQDMMSEEFGGEGVPAWAVEKLKGPLNTLPPPQLGFPFNYFTPQVSTLFDHLWAGQAEVWASHAQAWTAVARRWRDQAYHMGYDLLNEPWAGTLWINCLNPALGGCPDADRDKIQPFMDNARRALRSVDAANLVWFEPQLLAGGSGLRTGFTPVVGESQLGYSFHNYCPHAALLQSGALPIPLDLSQTCRYFIDQVTAQGEAAARRMDAVAAMSEFGASDDLTIIRDTLAAADANLGNWFYWQYKNWRDPTTQSQGSGAQGLFADDTDLSSAKPDKLRLLVRTYPQATAGIPLAMSFDPDSGEFSYRYTPRAAQGLTEIYVPLALHYPQGYQLQLSGALQRSADNAALLLLENVPGAGEVSVLLRPR</sequence>
<evidence type="ECO:0000259" key="6">
    <source>
        <dbReference type="Pfam" id="PF00150"/>
    </source>
</evidence>
<evidence type="ECO:0000256" key="4">
    <source>
        <dbReference type="RuleBase" id="RU361153"/>
    </source>
</evidence>
<dbReference type="InterPro" id="IPR041036">
    <property type="entry name" value="GH5_C"/>
</dbReference>
<keyword evidence="2 4" id="KW-0378">Hydrolase</keyword>
<evidence type="ECO:0000256" key="2">
    <source>
        <dbReference type="ARBA" id="ARBA00022801"/>
    </source>
</evidence>
<organism evidence="8 9">
    <name type="scientific">Solimonas aquatica</name>
    <dbReference type="NCBI Taxonomy" id="489703"/>
    <lineage>
        <taxon>Bacteria</taxon>
        <taxon>Pseudomonadati</taxon>
        <taxon>Pseudomonadota</taxon>
        <taxon>Gammaproteobacteria</taxon>
        <taxon>Nevskiales</taxon>
        <taxon>Nevskiaceae</taxon>
        <taxon>Solimonas</taxon>
    </lineage>
</organism>
<evidence type="ECO:0000256" key="3">
    <source>
        <dbReference type="ARBA" id="ARBA00023295"/>
    </source>
</evidence>
<evidence type="ECO:0000313" key="9">
    <source>
        <dbReference type="Proteomes" id="UP000199233"/>
    </source>
</evidence>
<dbReference type="PANTHER" id="PTHR31308:SF3">
    <property type="entry name" value="ENDOGLYCOCERAMIDASE"/>
    <property type="match status" value="1"/>
</dbReference>
<dbReference type="Proteomes" id="UP000199233">
    <property type="component" value="Unassembled WGS sequence"/>
</dbReference>
<proteinExistence type="inferred from homology"/>
<dbReference type="InterPro" id="IPR001547">
    <property type="entry name" value="Glyco_hydro_5"/>
</dbReference>
<dbReference type="GO" id="GO:0004553">
    <property type="term" value="F:hydrolase activity, hydrolyzing O-glycosyl compounds"/>
    <property type="evidence" value="ECO:0007669"/>
    <property type="project" value="InterPro"/>
</dbReference>
<dbReference type="RefSeq" id="WP_245732573.1">
    <property type="nucleotide sequence ID" value="NZ_FOFS01000013.1"/>
</dbReference>
<evidence type="ECO:0000259" key="7">
    <source>
        <dbReference type="Pfam" id="PF18564"/>
    </source>
</evidence>
<dbReference type="Gene3D" id="3.20.20.80">
    <property type="entry name" value="Glycosidases"/>
    <property type="match status" value="1"/>
</dbReference>
<feature type="domain" description="Glycoside hydrolase family 5 C-terminal" evidence="7">
    <location>
        <begin position="416"/>
        <end position="487"/>
    </location>
</feature>
<dbReference type="Gene3D" id="2.60.40.1180">
    <property type="entry name" value="Golgi alpha-mannosidase II"/>
    <property type="match status" value="1"/>
</dbReference>
<dbReference type="InterPro" id="IPR013780">
    <property type="entry name" value="Glyco_hydro_b"/>
</dbReference>
<gene>
    <name evidence="8" type="ORF">SAMN04488038_11373</name>
</gene>